<evidence type="ECO:0000313" key="1">
    <source>
        <dbReference type="EMBL" id="KGT91285.1"/>
    </source>
</evidence>
<dbReference type="STRING" id="371042.NG99_16925"/>
<keyword evidence="2" id="KW-1185">Reference proteome</keyword>
<proteinExistence type="predicted"/>
<accession>A0A0A3YXD3</accession>
<sequence length="70" mass="7862">MNDGAELTLTFEVLMKAFLGTDPYQCILCGDRLRFAGPQAGTHATELLSERLYGVEKKRWLRMPALDQCA</sequence>
<reference evidence="1 2" key="1">
    <citation type="submission" date="2014-10" db="EMBL/GenBank/DDBJ databases">
        <title>Genome sequence of Erwinia typographi M043b.</title>
        <authorList>
            <person name="Chan K.-G."/>
            <person name="Tan W.-S."/>
        </authorList>
    </citation>
    <scope>NUCLEOTIDE SEQUENCE [LARGE SCALE GENOMIC DNA]</scope>
    <source>
        <strain evidence="1 2">M043b</strain>
    </source>
</reference>
<gene>
    <name evidence="1" type="ORF">NG99_16925</name>
</gene>
<dbReference type="AlphaFoldDB" id="A0A0A3YXD3"/>
<dbReference type="EMBL" id="JRUQ01000047">
    <property type="protein sequence ID" value="KGT91285.1"/>
    <property type="molecule type" value="Genomic_DNA"/>
</dbReference>
<protein>
    <submittedName>
        <fullName evidence="1">Uncharacterized protein</fullName>
    </submittedName>
</protein>
<organism evidence="1 2">
    <name type="scientific">Erwinia typographi</name>
    <dbReference type="NCBI Taxonomy" id="371042"/>
    <lineage>
        <taxon>Bacteria</taxon>
        <taxon>Pseudomonadati</taxon>
        <taxon>Pseudomonadota</taxon>
        <taxon>Gammaproteobacteria</taxon>
        <taxon>Enterobacterales</taxon>
        <taxon>Erwiniaceae</taxon>
        <taxon>Erwinia</taxon>
    </lineage>
</organism>
<evidence type="ECO:0000313" key="2">
    <source>
        <dbReference type="Proteomes" id="UP000030351"/>
    </source>
</evidence>
<dbReference type="Proteomes" id="UP000030351">
    <property type="component" value="Unassembled WGS sequence"/>
</dbReference>
<comment type="caution">
    <text evidence="1">The sequence shown here is derived from an EMBL/GenBank/DDBJ whole genome shotgun (WGS) entry which is preliminary data.</text>
</comment>
<name>A0A0A3YXD3_9GAMM</name>